<dbReference type="EMBL" id="DUZY01000008">
    <property type="protein sequence ID" value="DAD46977.1"/>
    <property type="molecule type" value="Genomic_DNA"/>
</dbReference>
<protein>
    <submittedName>
        <fullName evidence="1">Uncharacterized protein</fullName>
    </submittedName>
</protein>
<organism evidence="1 2">
    <name type="scientific">Nelumbo nucifera</name>
    <name type="common">Sacred lotus</name>
    <dbReference type="NCBI Taxonomy" id="4432"/>
    <lineage>
        <taxon>Eukaryota</taxon>
        <taxon>Viridiplantae</taxon>
        <taxon>Streptophyta</taxon>
        <taxon>Embryophyta</taxon>
        <taxon>Tracheophyta</taxon>
        <taxon>Spermatophyta</taxon>
        <taxon>Magnoliopsida</taxon>
        <taxon>Proteales</taxon>
        <taxon>Nelumbonaceae</taxon>
        <taxon>Nelumbo</taxon>
    </lineage>
</organism>
<name>A0A822ZQ02_NELNU</name>
<reference evidence="1 2" key="1">
    <citation type="journal article" date="2020" name="Mol. Biol. Evol.">
        <title>Distinct Expression and Methylation Patterns for Genes with Different Fates following a Single Whole-Genome Duplication in Flowering Plants.</title>
        <authorList>
            <person name="Shi T."/>
            <person name="Rahmani R.S."/>
            <person name="Gugger P.F."/>
            <person name="Wang M."/>
            <person name="Li H."/>
            <person name="Zhang Y."/>
            <person name="Li Z."/>
            <person name="Wang Q."/>
            <person name="Van de Peer Y."/>
            <person name="Marchal K."/>
            <person name="Chen J."/>
        </authorList>
    </citation>
    <scope>NUCLEOTIDE SEQUENCE [LARGE SCALE GENOMIC DNA]</scope>
    <source>
        <tissue evidence="1">Leaf</tissue>
    </source>
</reference>
<keyword evidence="2" id="KW-1185">Reference proteome</keyword>
<comment type="caution">
    <text evidence="1">The sequence shown here is derived from an EMBL/GenBank/DDBJ whole genome shotgun (WGS) entry which is preliminary data.</text>
</comment>
<evidence type="ECO:0000313" key="1">
    <source>
        <dbReference type="EMBL" id="DAD46977.1"/>
    </source>
</evidence>
<sequence>MFIRSFVHRRWKEIRTIPSLCIIVLDSYTWSKSSLSESLIHII</sequence>
<gene>
    <name evidence="1" type="ORF">HUJ06_016915</name>
</gene>
<dbReference type="Proteomes" id="UP000607653">
    <property type="component" value="Unassembled WGS sequence"/>
</dbReference>
<dbReference type="AlphaFoldDB" id="A0A822ZQ02"/>
<evidence type="ECO:0000313" key="2">
    <source>
        <dbReference type="Proteomes" id="UP000607653"/>
    </source>
</evidence>
<proteinExistence type="predicted"/>
<accession>A0A822ZQ02</accession>